<sequence length="135" mass="14658">ELPAFARAIAARALQAEPWGITWWCSHDIDRSLSGFAELEYDLGLLTVDNEVKPVGRAIAELIAQHRSDPPPPRPDRERPALVLPAGRTPDLSFADEYFRLVDEGADPRIVVADDARAPTASPAVGALALPPRES</sequence>
<organism evidence="1">
    <name type="scientific">uncultured Catenulispora sp</name>
    <dbReference type="NCBI Taxonomy" id="487357"/>
    <lineage>
        <taxon>Bacteria</taxon>
        <taxon>Bacillati</taxon>
        <taxon>Actinomycetota</taxon>
        <taxon>Actinomycetes</taxon>
        <taxon>Catenulisporales</taxon>
        <taxon>Catenulisporaceae</taxon>
        <taxon>Catenulispora</taxon>
        <taxon>environmental samples</taxon>
    </lineage>
</organism>
<protein>
    <submittedName>
        <fullName evidence="1">CAZy families GH5 protein</fullName>
    </submittedName>
</protein>
<dbReference type="SUPFAM" id="SSF51445">
    <property type="entry name" value="(Trans)glycosidases"/>
    <property type="match status" value="1"/>
</dbReference>
<evidence type="ECO:0000313" key="1">
    <source>
        <dbReference type="EMBL" id="AIA85395.1"/>
    </source>
</evidence>
<feature type="non-terminal residue" evidence="1">
    <location>
        <position position="1"/>
    </location>
</feature>
<dbReference type="EMBL" id="KF118136">
    <property type="protein sequence ID" value="AIA85395.1"/>
    <property type="molecule type" value="Genomic_DNA"/>
</dbReference>
<accession>A0A060BXA2</accession>
<proteinExistence type="predicted"/>
<name>A0A060BXA2_9ACTN</name>
<dbReference type="AlphaFoldDB" id="A0A060BXA2"/>
<reference evidence="1" key="1">
    <citation type="journal article" date="2013" name="Environ. Microbiol.">
        <title>Seasonally variable intestinal metagenomes of the red palm weevil (Rhynchophorus ferrugineus).</title>
        <authorList>
            <person name="Jia S."/>
            <person name="Zhang X."/>
            <person name="Zhang G."/>
            <person name="Yin A."/>
            <person name="Zhang S."/>
            <person name="Li F."/>
            <person name="Wang L."/>
            <person name="Zhao D."/>
            <person name="Yun Q."/>
            <person name="Tala"/>
            <person name="Wang J."/>
            <person name="Sun G."/>
            <person name="Baabdullah M."/>
            <person name="Yu X."/>
            <person name="Hu S."/>
            <person name="Al-Mssallem I.S."/>
            <person name="Yu J."/>
        </authorList>
    </citation>
    <scope>NUCLEOTIDE SEQUENCE</scope>
</reference>
<dbReference type="InterPro" id="IPR017853">
    <property type="entry name" value="GH"/>
</dbReference>